<proteinExistence type="predicted"/>
<sequence>MELGERHGRLEALGYWTISASEAQCFVWKAPEASGRFRPGSASHGRLPSDGFRLTVTGDLALLHVCRGEQLSFEAARGERPQHLRHRPLQQARLVALRDRLHCA</sequence>
<protein>
    <submittedName>
        <fullName evidence="1">Uncharacterized protein</fullName>
    </submittedName>
</protein>
<name>A0A0H3U9P8_9BACT</name>
<reference evidence="1" key="1">
    <citation type="submission" date="2013-08" db="EMBL/GenBank/DDBJ databases">
        <title>Comparison of modified E. coli strains.</title>
        <authorList>
            <person name="Juergensen J."/>
            <person name="Bonge A."/>
            <person name="Streit W.R."/>
        </authorList>
    </citation>
    <scope>NUCLEOTIDE SEQUENCE</scope>
</reference>
<accession>A0A0H3U9P8</accession>
<dbReference type="EMBL" id="KF540237">
    <property type="protein sequence ID" value="AIF26553.1"/>
    <property type="molecule type" value="Genomic_DNA"/>
</dbReference>
<organism evidence="1">
    <name type="scientific">uncultured bacterium fosmid pJB45G2</name>
    <dbReference type="NCBI Taxonomy" id="1478065"/>
    <lineage>
        <taxon>Bacteria</taxon>
        <taxon>environmental samples</taxon>
    </lineage>
</organism>
<evidence type="ECO:0000313" key="1">
    <source>
        <dbReference type="EMBL" id="AIF26553.1"/>
    </source>
</evidence>
<dbReference type="AlphaFoldDB" id="A0A0H3U9P8"/>